<sequence length="195" mass="21811">MQTASSKLSILTTTVEAQSVPPAPRMPQSIEDALKEILDNQKKILDTQVALSKAVDSHSKTLKDLAQEHKKLRKTRASKEFVKELRADVDRLKADQMPLDLLLEDPVPATQPQQEQIQRPPKRRRMIPKADDGIIQLADPPETSSNQPQDVPVPDPVKVQAQVPVAEEQTTRNQSEVPEHTGLRESSISFFLLSF</sequence>
<feature type="compositionally biased region" description="Low complexity" evidence="1">
    <location>
        <begin position="147"/>
        <end position="168"/>
    </location>
</feature>
<keyword evidence="2" id="KW-1185">Reference proteome</keyword>
<evidence type="ECO:0000256" key="1">
    <source>
        <dbReference type="SAM" id="MobiDB-lite"/>
    </source>
</evidence>
<reference evidence="2" key="1">
    <citation type="journal article" date="2013" name="Genome Biol.">
        <title>Reference genomes and transcriptomes of Nicotiana sylvestris and Nicotiana tomentosiformis.</title>
        <authorList>
            <person name="Sierro N."/>
            <person name="Battey J.N."/>
            <person name="Ouadi S."/>
            <person name="Bovet L."/>
            <person name="Goepfert S."/>
            <person name="Bakaher N."/>
            <person name="Peitsch M.C."/>
            <person name="Ivanov N.V."/>
        </authorList>
    </citation>
    <scope>NUCLEOTIDE SEQUENCE [LARGE SCALE GENOMIC DNA]</scope>
</reference>
<gene>
    <name evidence="3" type="primary">LOC104239279</name>
</gene>
<reference evidence="3" key="2">
    <citation type="submission" date="2025-08" db="UniProtKB">
        <authorList>
            <consortium name="RefSeq"/>
        </authorList>
    </citation>
    <scope>IDENTIFICATION</scope>
    <source>
        <tissue evidence="3">Leaf</tissue>
    </source>
</reference>
<dbReference type="Proteomes" id="UP000189701">
    <property type="component" value="Unplaced"/>
</dbReference>
<organism evidence="2 3">
    <name type="scientific">Nicotiana sylvestris</name>
    <name type="common">Wood tobacco</name>
    <name type="synonym">South American tobacco</name>
    <dbReference type="NCBI Taxonomy" id="4096"/>
    <lineage>
        <taxon>Eukaryota</taxon>
        <taxon>Viridiplantae</taxon>
        <taxon>Streptophyta</taxon>
        <taxon>Embryophyta</taxon>
        <taxon>Tracheophyta</taxon>
        <taxon>Spermatophyta</taxon>
        <taxon>Magnoliopsida</taxon>
        <taxon>eudicotyledons</taxon>
        <taxon>Gunneridae</taxon>
        <taxon>Pentapetalae</taxon>
        <taxon>asterids</taxon>
        <taxon>lamiids</taxon>
        <taxon>Solanales</taxon>
        <taxon>Solanaceae</taxon>
        <taxon>Nicotianoideae</taxon>
        <taxon>Nicotianeae</taxon>
        <taxon>Nicotiana</taxon>
    </lineage>
</organism>
<dbReference type="OrthoDB" id="10580454at2759"/>
<protein>
    <submittedName>
        <fullName evidence="3">Uncharacterized protein LOC104239279</fullName>
    </submittedName>
</protein>
<dbReference type="RefSeq" id="XP_009792183.1">
    <property type="nucleotide sequence ID" value="XM_009793881.1"/>
</dbReference>
<accession>A0A1U7XMR3</accession>
<proteinExistence type="predicted"/>
<dbReference type="AlphaFoldDB" id="A0A1U7XMR3"/>
<feature type="region of interest" description="Disordered" evidence="1">
    <location>
        <begin position="130"/>
        <end position="183"/>
    </location>
</feature>
<name>A0A1U7XMR3_NICSY</name>
<evidence type="ECO:0000313" key="2">
    <source>
        <dbReference type="Proteomes" id="UP000189701"/>
    </source>
</evidence>
<evidence type="ECO:0000313" key="3">
    <source>
        <dbReference type="RefSeq" id="XP_009792183.1"/>
    </source>
</evidence>